<comment type="caution">
    <text evidence="1">The sequence shown here is derived from an EMBL/GenBank/DDBJ whole genome shotgun (WGS) entry which is preliminary data.</text>
</comment>
<reference evidence="1" key="1">
    <citation type="submission" date="2020-08" db="EMBL/GenBank/DDBJ databases">
        <title>Multicomponent nature underlies the extraordinary mechanical properties of spider dragline silk.</title>
        <authorList>
            <person name="Kono N."/>
            <person name="Nakamura H."/>
            <person name="Mori M."/>
            <person name="Yoshida Y."/>
            <person name="Ohtoshi R."/>
            <person name="Malay A.D."/>
            <person name="Moran D.A.P."/>
            <person name="Tomita M."/>
            <person name="Numata K."/>
            <person name="Arakawa K."/>
        </authorList>
    </citation>
    <scope>NUCLEOTIDE SEQUENCE</scope>
</reference>
<evidence type="ECO:0000313" key="1">
    <source>
        <dbReference type="EMBL" id="GFT75301.1"/>
    </source>
</evidence>
<sequence length="90" mass="10354">TNTKYVGERWNISLHSCTFGPSPVDNHRYALVEDKKRRADKEVTGCFSPYPLFWWSLSPNPSDWLFPAKSFGVGWSQSALSVLCICKVRW</sequence>
<organism evidence="1 2">
    <name type="scientific">Nephila pilipes</name>
    <name type="common">Giant wood spider</name>
    <name type="synonym">Nephila maculata</name>
    <dbReference type="NCBI Taxonomy" id="299642"/>
    <lineage>
        <taxon>Eukaryota</taxon>
        <taxon>Metazoa</taxon>
        <taxon>Ecdysozoa</taxon>
        <taxon>Arthropoda</taxon>
        <taxon>Chelicerata</taxon>
        <taxon>Arachnida</taxon>
        <taxon>Araneae</taxon>
        <taxon>Araneomorphae</taxon>
        <taxon>Entelegynae</taxon>
        <taxon>Araneoidea</taxon>
        <taxon>Nephilidae</taxon>
        <taxon>Nephila</taxon>
    </lineage>
</organism>
<protein>
    <submittedName>
        <fullName evidence="1">Uncharacterized protein</fullName>
    </submittedName>
</protein>
<evidence type="ECO:0000313" key="2">
    <source>
        <dbReference type="Proteomes" id="UP000887013"/>
    </source>
</evidence>
<keyword evidence="2" id="KW-1185">Reference proteome</keyword>
<proteinExistence type="predicted"/>
<dbReference type="EMBL" id="BMAW01117447">
    <property type="protein sequence ID" value="GFT75301.1"/>
    <property type="molecule type" value="Genomic_DNA"/>
</dbReference>
<accession>A0A8X6PNA6</accession>
<feature type="non-terminal residue" evidence="1">
    <location>
        <position position="1"/>
    </location>
</feature>
<dbReference type="AlphaFoldDB" id="A0A8X6PNA6"/>
<gene>
    <name evidence="1" type="ORF">NPIL_281811</name>
</gene>
<dbReference type="Proteomes" id="UP000887013">
    <property type="component" value="Unassembled WGS sequence"/>
</dbReference>
<name>A0A8X6PNA6_NEPPI</name>